<feature type="binding site" evidence="8">
    <location>
        <position position="221"/>
    </location>
    <ligand>
        <name>Zn(2+)</name>
        <dbReference type="ChEBI" id="CHEBI:29105"/>
        <label>1</label>
    </ligand>
</feature>
<dbReference type="SUPFAM" id="SSF53187">
    <property type="entry name" value="Zn-dependent exopeptidases"/>
    <property type="match status" value="1"/>
</dbReference>
<dbReference type="Gene3D" id="3.40.630.10">
    <property type="entry name" value="Zn peptidases"/>
    <property type="match status" value="1"/>
</dbReference>
<dbReference type="HOGENOM" id="CLU_047249_0_2_0"/>
<keyword evidence="4 8" id="KW-0479">Metal-binding</keyword>
<feature type="active site" description="Proton acceptor" evidence="7">
    <location>
        <position position="198"/>
    </location>
</feature>
<evidence type="ECO:0000256" key="1">
    <source>
        <dbReference type="ARBA" id="ARBA00006272"/>
    </source>
</evidence>
<keyword evidence="5 9" id="KW-0378">Hydrolase</keyword>
<dbReference type="PATRIC" id="fig|688269.3.peg.82"/>
<dbReference type="Pfam" id="PF05343">
    <property type="entry name" value="Peptidase_M42"/>
    <property type="match status" value="1"/>
</dbReference>
<evidence type="ECO:0000256" key="7">
    <source>
        <dbReference type="PIRSR" id="PIRSR001123-1"/>
    </source>
</evidence>
<evidence type="ECO:0000256" key="6">
    <source>
        <dbReference type="PIRNR" id="PIRNR001123"/>
    </source>
</evidence>
<dbReference type="OrthoDB" id="48055at2"/>
<dbReference type="GO" id="GO:0004177">
    <property type="term" value="F:aminopeptidase activity"/>
    <property type="evidence" value="ECO:0007669"/>
    <property type="project" value="UniProtKB-UniRule"/>
</dbReference>
<dbReference type="STRING" id="688269.Theth_0081"/>
<keyword evidence="2" id="KW-0031">Aminopeptidase</keyword>
<dbReference type="GO" id="GO:0046872">
    <property type="term" value="F:metal ion binding"/>
    <property type="evidence" value="ECO:0007669"/>
    <property type="project" value="UniProtKB-UniRule"/>
</dbReference>
<dbReference type="EMBL" id="CP002351">
    <property type="protein sequence ID" value="AEH50187.1"/>
    <property type="molecule type" value="Genomic_DNA"/>
</dbReference>
<sequence>MIDLVKKLTEAYGPSGREEEVLNLILSELDGYIDGYKFDNLGNLLVWKTGSSGKKVLLDAHADEIGLVVTNIDEKGFLRVETVGGVPPHPYVGQRIRFPNAVGIVYVEGETVEERKKNFSNLNFDNMFVDIGAKSYEEAKSKVPIGSFGVYDSYFFQNGNLLVSKAMDDRIGCAVIVEVFRRLKKVQNTVIGSFSVQEEVGLVGASVAAYSLNPDVCIAVDVTDSADYPKATKRHSMALGKGPAIKIKDRASISNRKIVEKLIETAEASKIPYQMEVLIFGGTNAAALQRTRAGIPAATVSIPTRYVHTPSETVCLDDVEHTVELLIEYSQKGV</sequence>
<dbReference type="eggNOG" id="COG1363">
    <property type="taxonomic scope" value="Bacteria"/>
</dbReference>
<dbReference type="InterPro" id="IPR051464">
    <property type="entry name" value="Peptidase_M42_aminopept"/>
</dbReference>
<name>F7YWR5_9THEM</name>
<feature type="binding site" evidence="8">
    <location>
        <position position="308"/>
    </location>
    <ligand>
        <name>Zn(2+)</name>
        <dbReference type="ChEBI" id="CHEBI:29105"/>
        <label>2</label>
    </ligand>
</feature>
<dbReference type="AlphaFoldDB" id="F7YWR5"/>
<evidence type="ECO:0000256" key="3">
    <source>
        <dbReference type="ARBA" id="ARBA00022670"/>
    </source>
</evidence>
<feature type="binding site" evidence="8">
    <location>
        <position position="168"/>
    </location>
    <ligand>
        <name>Zn(2+)</name>
        <dbReference type="ChEBI" id="CHEBI:29105"/>
        <label>2</label>
    </ligand>
</feature>
<evidence type="ECO:0000313" key="10">
    <source>
        <dbReference type="Proteomes" id="UP000006804"/>
    </source>
</evidence>
<feature type="binding site" evidence="8">
    <location>
        <position position="199"/>
    </location>
    <ligand>
        <name>Zn(2+)</name>
        <dbReference type="ChEBI" id="CHEBI:29105"/>
        <label>2</label>
    </ligand>
</feature>
<dbReference type="InterPro" id="IPR023367">
    <property type="entry name" value="Peptidase_M42_dom2"/>
</dbReference>
<dbReference type="PANTHER" id="PTHR32481:SF9">
    <property type="entry name" value="ENDOGLUCANASE"/>
    <property type="match status" value="1"/>
</dbReference>
<evidence type="ECO:0000256" key="2">
    <source>
        <dbReference type="ARBA" id="ARBA00022438"/>
    </source>
</evidence>
<comment type="similarity">
    <text evidence="1 6">Belongs to the peptidase M42 family.</text>
</comment>
<dbReference type="KEGG" id="tta:Theth_0081"/>
<dbReference type="SUPFAM" id="SSF101821">
    <property type="entry name" value="Aminopeptidase/glucanase lid domain"/>
    <property type="match status" value="1"/>
</dbReference>
<proteinExistence type="inferred from homology"/>
<gene>
    <name evidence="9" type="ORF">Theth_0081</name>
</gene>
<feature type="binding site" evidence="8">
    <location>
        <position position="61"/>
    </location>
    <ligand>
        <name>Zn(2+)</name>
        <dbReference type="ChEBI" id="CHEBI:29105"/>
        <label>1</label>
    </ligand>
</feature>
<dbReference type="Gene3D" id="2.40.30.40">
    <property type="entry name" value="Peptidase M42, domain 2"/>
    <property type="match status" value="1"/>
</dbReference>
<dbReference type="Proteomes" id="UP000006804">
    <property type="component" value="Chromosome"/>
</dbReference>
<dbReference type="GO" id="GO:0006508">
    <property type="term" value="P:proteolysis"/>
    <property type="evidence" value="ECO:0007669"/>
    <property type="project" value="UniProtKB-KW"/>
</dbReference>
<evidence type="ECO:0000256" key="4">
    <source>
        <dbReference type="ARBA" id="ARBA00022723"/>
    </source>
</evidence>
<evidence type="ECO:0000313" key="9">
    <source>
        <dbReference type="EMBL" id="AEH50187.1"/>
    </source>
</evidence>
<dbReference type="CDD" id="cd05656">
    <property type="entry name" value="M42_Frv"/>
    <property type="match status" value="1"/>
</dbReference>
<dbReference type="InterPro" id="IPR008007">
    <property type="entry name" value="Peptidase_M42"/>
</dbReference>
<dbReference type="PANTHER" id="PTHR32481">
    <property type="entry name" value="AMINOPEPTIDASE"/>
    <property type="match status" value="1"/>
</dbReference>
<dbReference type="EC" id="3.2.1.4" evidence="9"/>
<organism evidence="9 10">
    <name type="scientific">Pseudothermotoga thermarum DSM 5069</name>
    <dbReference type="NCBI Taxonomy" id="688269"/>
    <lineage>
        <taxon>Bacteria</taxon>
        <taxon>Thermotogati</taxon>
        <taxon>Thermotogota</taxon>
        <taxon>Thermotogae</taxon>
        <taxon>Thermotogales</taxon>
        <taxon>Thermotogaceae</taxon>
        <taxon>Pseudothermotoga</taxon>
    </lineage>
</organism>
<dbReference type="GO" id="GO:0008810">
    <property type="term" value="F:cellulase activity"/>
    <property type="evidence" value="ECO:0007669"/>
    <property type="project" value="UniProtKB-EC"/>
</dbReference>
<keyword evidence="9" id="KW-0326">Glycosidase</keyword>
<evidence type="ECO:0000256" key="5">
    <source>
        <dbReference type="ARBA" id="ARBA00022801"/>
    </source>
</evidence>
<comment type="cofactor">
    <cofactor evidence="8">
        <name>a divalent metal cation</name>
        <dbReference type="ChEBI" id="CHEBI:60240"/>
    </cofactor>
    <text evidence="8">Binds 2 divalent metal cations per subunit.</text>
</comment>
<keyword evidence="10" id="KW-1185">Reference proteome</keyword>
<keyword evidence="3" id="KW-0645">Protease</keyword>
<feature type="binding site" evidence="8">
    <location>
        <position position="168"/>
    </location>
    <ligand>
        <name>Zn(2+)</name>
        <dbReference type="ChEBI" id="CHEBI:29105"/>
        <label>1</label>
    </ligand>
</feature>
<accession>F7YWR5</accession>
<dbReference type="RefSeq" id="WP_013931411.1">
    <property type="nucleotide sequence ID" value="NC_015707.1"/>
</dbReference>
<reference evidence="9 10" key="1">
    <citation type="submission" date="2010-11" db="EMBL/GenBank/DDBJ databases">
        <title>The complete genome of Thermotoga thermarum DSM 5069.</title>
        <authorList>
            <consortium name="US DOE Joint Genome Institute (JGI-PGF)"/>
            <person name="Lucas S."/>
            <person name="Copeland A."/>
            <person name="Lapidus A."/>
            <person name="Bruce D."/>
            <person name="Goodwin L."/>
            <person name="Pitluck S."/>
            <person name="Kyrpides N."/>
            <person name="Mavromatis K."/>
            <person name="Ivanova N."/>
            <person name="Zeytun A."/>
            <person name="Brettin T."/>
            <person name="Detter J.C."/>
            <person name="Tapia R."/>
            <person name="Han C."/>
            <person name="Land M."/>
            <person name="Hauser L."/>
            <person name="Markowitz V."/>
            <person name="Cheng J.-F."/>
            <person name="Hugenholtz P."/>
            <person name="Woyke T."/>
            <person name="Wu D."/>
            <person name="Spring S."/>
            <person name="Schroeder M."/>
            <person name="Brambilla E."/>
            <person name="Klenk H.-P."/>
            <person name="Eisen J.A."/>
        </authorList>
    </citation>
    <scope>NUCLEOTIDE SEQUENCE [LARGE SCALE GENOMIC DNA]</scope>
    <source>
        <strain evidence="9 10">DSM 5069</strain>
    </source>
</reference>
<protein>
    <submittedName>
        <fullName evidence="9">Peptidase M42 family protein</fullName>
        <ecNumber evidence="9">3.2.1.4</ecNumber>
    </submittedName>
</protein>
<evidence type="ECO:0000256" key="8">
    <source>
        <dbReference type="PIRSR" id="PIRSR001123-2"/>
    </source>
</evidence>
<dbReference type="PIRSF" id="PIRSF001123">
    <property type="entry name" value="PepA_GA"/>
    <property type="match status" value="1"/>
</dbReference>